<keyword evidence="2" id="KW-1185">Reference proteome</keyword>
<sequence length="267" mass="29624">MKILLLIADDGISGQVWLHMAKRYLSEGRTVLAITDDLNVYEAIGTGDGLPGYDQGLTGHPNFRTTTVGMGDAGRLVRELESLEASTVVMFNMSPLAFLRHNPEWQAVAAFCAQSEHELVMSQYHHSQWPYDLERLMEMAGQEVTALADIPWDYVAGHRVVSHQNIEALRRLFPSLAGQISPLSGFGAARPEGTTTWQIITREGSFELRLAIDALIHENLDAYPALWDVHHDLESVASTPTPVPKGPPPQQETSLIRKIALAVYRLF</sequence>
<comment type="caution">
    <text evidence="1">The sequence shown here is derived from an EMBL/GenBank/DDBJ whole genome shotgun (WGS) entry which is preliminary data.</text>
</comment>
<organism evidence="1 2">
    <name type="scientific">Burkholderia ubonensis</name>
    <dbReference type="NCBI Taxonomy" id="101571"/>
    <lineage>
        <taxon>Bacteria</taxon>
        <taxon>Pseudomonadati</taxon>
        <taxon>Pseudomonadota</taxon>
        <taxon>Betaproteobacteria</taxon>
        <taxon>Burkholderiales</taxon>
        <taxon>Burkholderiaceae</taxon>
        <taxon>Burkholderia</taxon>
        <taxon>Burkholderia cepacia complex</taxon>
    </lineage>
</organism>
<proteinExistence type="predicted"/>
<evidence type="ECO:0000313" key="2">
    <source>
        <dbReference type="Proteomes" id="UP000056453"/>
    </source>
</evidence>
<dbReference type="AlphaFoldDB" id="A0AAW3N2Q5"/>
<protein>
    <submittedName>
        <fullName evidence="1">Uncharacterized protein</fullName>
    </submittedName>
</protein>
<dbReference type="Proteomes" id="UP000056453">
    <property type="component" value="Unassembled WGS sequence"/>
</dbReference>
<accession>A0AAW3N2Q5</accession>
<evidence type="ECO:0000313" key="1">
    <source>
        <dbReference type="EMBL" id="KVP98276.1"/>
    </source>
</evidence>
<dbReference type="EMBL" id="LPBJ01000047">
    <property type="protein sequence ID" value="KVP98276.1"/>
    <property type="molecule type" value="Genomic_DNA"/>
</dbReference>
<reference evidence="1 2" key="1">
    <citation type="submission" date="2015-11" db="EMBL/GenBank/DDBJ databases">
        <title>Expanding the genomic diversity of Burkholderia species for the development of highly accurate diagnostics.</title>
        <authorList>
            <person name="Sahl J."/>
            <person name="Keim P."/>
            <person name="Wagner D."/>
        </authorList>
    </citation>
    <scope>NUCLEOTIDE SEQUENCE [LARGE SCALE GENOMIC DNA]</scope>
    <source>
        <strain evidence="1 2">MSMB1808WGS</strain>
    </source>
</reference>
<dbReference type="RefSeq" id="WP_059925451.1">
    <property type="nucleotide sequence ID" value="NZ_LPBG01000047.1"/>
</dbReference>
<name>A0AAW3N2Q5_9BURK</name>
<gene>
    <name evidence="1" type="ORF">WJ96_07075</name>
</gene>